<accession>A0A2T6GR15</accession>
<name>A0A2T6GR15_9PSED</name>
<dbReference type="RefSeq" id="WP_108542865.1">
    <property type="nucleotide sequence ID" value="NZ_PYJM01000001.1"/>
</dbReference>
<comment type="caution">
    <text evidence="1">The sequence shown here is derived from an EMBL/GenBank/DDBJ whole genome shotgun (WGS) entry which is preliminary data.</text>
</comment>
<dbReference type="EMBL" id="PYJM01000001">
    <property type="protein sequence ID" value="PUA46593.1"/>
    <property type="molecule type" value="Genomic_DNA"/>
</dbReference>
<reference evidence="1 2" key="1">
    <citation type="submission" date="2018-03" db="EMBL/GenBank/DDBJ databases">
        <title>Draft genome sequence of the plant growth promoting rhizobacterium Pseudomonas protegens strain BNJ-SS-45 isolated from wheat (Triticum aestivum) rhizosphere.</title>
        <authorList>
            <person name="Bajpai A."/>
            <person name="Shende K."/>
            <person name="Meena N."/>
            <person name="Upadhyayula S.R."/>
            <person name="Suravajhala P."/>
            <person name="Medicherla K.M."/>
            <person name="Johri B.N."/>
        </authorList>
    </citation>
    <scope>NUCLEOTIDE SEQUENCE [LARGE SCALE GENOMIC DNA]</scope>
    <source>
        <strain evidence="1 2">BNJ-SS-45</strain>
    </source>
</reference>
<evidence type="ECO:0000313" key="2">
    <source>
        <dbReference type="Proteomes" id="UP000244178"/>
    </source>
</evidence>
<evidence type="ECO:0000313" key="1">
    <source>
        <dbReference type="EMBL" id="PUA46593.1"/>
    </source>
</evidence>
<sequence length="174" mass="19340">MDSRYCFSHTRAAQDLHTARLLVGKRLSALMHDQYYFNGERSLGYVGSIEWHFGEQEVISMYLLSDGESVGADIYPINTPVSFEIEPGVTCAWKRENLLAALSASHLEGEKVLEVKGVLDALNGQVSRLVGFRIEFESGDFLIFLNQGDEAAMLVNTLPPACVEVETSFVSFIQ</sequence>
<proteinExistence type="predicted"/>
<gene>
    <name evidence="1" type="ORF">C5U62_01000</name>
</gene>
<protein>
    <submittedName>
        <fullName evidence="1">Uncharacterized protein</fullName>
    </submittedName>
</protein>
<dbReference type="AlphaFoldDB" id="A0A2T6GR15"/>
<dbReference type="Proteomes" id="UP000244178">
    <property type="component" value="Unassembled WGS sequence"/>
</dbReference>
<organism evidence="1 2">
    <name type="scientific">Pseudomonas protegens</name>
    <dbReference type="NCBI Taxonomy" id="380021"/>
    <lineage>
        <taxon>Bacteria</taxon>
        <taxon>Pseudomonadati</taxon>
        <taxon>Pseudomonadota</taxon>
        <taxon>Gammaproteobacteria</taxon>
        <taxon>Pseudomonadales</taxon>
        <taxon>Pseudomonadaceae</taxon>
        <taxon>Pseudomonas</taxon>
    </lineage>
</organism>